<protein>
    <recommendedName>
        <fullName evidence="1">DUF5615 domain-containing protein</fullName>
    </recommendedName>
</protein>
<proteinExistence type="predicted"/>
<keyword evidence="3" id="KW-1185">Reference proteome</keyword>
<organism evidence="2 3">
    <name type="scientific">Lamprobacter modestohalophilus</name>
    <dbReference type="NCBI Taxonomy" id="1064514"/>
    <lineage>
        <taxon>Bacteria</taxon>
        <taxon>Pseudomonadati</taxon>
        <taxon>Pseudomonadota</taxon>
        <taxon>Gammaproteobacteria</taxon>
        <taxon>Chromatiales</taxon>
        <taxon>Chromatiaceae</taxon>
        <taxon>Lamprobacter</taxon>
    </lineage>
</organism>
<feature type="domain" description="DUF5615" evidence="1">
    <location>
        <begin position="1"/>
        <end position="110"/>
    </location>
</feature>
<dbReference type="EMBL" id="NRRY01000054">
    <property type="protein sequence ID" value="MBK1620967.1"/>
    <property type="molecule type" value="Genomic_DNA"/>
</dbReference>
<dbReference type="AlphaFoldDB" id="A0A9X0WC47"/>
<accession>A0A9X0WC47</accession>
<sequence>MRVLLDQGLPRSTVQHLSDQGIDACHVADIGYSRATDETITDLALERGRVIVTLDSDFHRLLAISGANGPSVIRIRREGLRGPEVATLIVRILEQIGDQIEVGAMVTVTEQQVRMHRLPLRPVASKPSRR</sequence>
<gene>
    <name evidence="2" type="ORF">CKO42_21590</name>
</gene>
<name>A0A9X0WC47_9GAMM</name>
<dbReference type="Proteomes" id="UP001138768">
    <property type="component" value="Unassembled WGS sequence"/>
</dbReference>
<evidence type="ECO:0000313" key="2">
    <source>
        <dbReference type="EMBL" id="MBK1620967.1"/>
    </source>
</evidence>
<dbReference type="InterPro" id="IPR041049">
    <property type="entry name" value="DUF5615"/>
</dbReference>
<reference evidence="2 3" key="1">
    <citation type="journal article" date="2020" name="Microorganisms">
        <title>Osmotic Adaptation and Compatible Solute Biosynthesis of Phototrophic Bacteria as Revealed from Genome Analyses.</title>
        <authorList>
            <person name="Imhoff J.F."/>
            <person name="Rahn T."/>
            <person name="Kunzel S."/>
            <person name="Keller A."/>
            <person name="Neulinger S.C."/>
        </authorList>
    </citation>
    <scope>NUCLEOTIDE SEQUENCE [LARGE SCALE GENOMIC DNA]</scope>
    <source>
        <strain evidence="2 3">DSM 25653</strain>
    </source>
</reference>
<evidence type="ECO:0000313" key="3">
    <source>
        <dbReference type="Proteomes" id="UP001138768"/>
    </source>
</evidence>
<evidence type="ECO:0000259" key="1">
    <source>
        <dbReference type="Pfam" id="PF18480"/>
    </source>
</evidence>
<dbReference type="Pfam" id="PF18480">
    <property type="entry name" value="DUF5615"/>
    <property type="match status" value="1"/>
</dbReference>
<comment type="caution">
    <text evidence="2">The sequence shown here is derived from an EMBL/GenBank/DDBJ whole genome shotgun (WGS) entry which is preliminary data.</text>
</comment>